<dbReference type="Proteomes" id="UP000645390">
    <property type="component" value="Unassembled WGS sequence"/>
</dbReference>
<reference evidence="2" key="1">
    <citation type="journal article" date="2019" name="Int. J. Syst. Evol. Microbiol.">
        <title>The Global Catalogue of Microorganisms (GCM) 10K type strain sequencing project: providing services to taxonomists for standard genome sequencing and annotation.</title>
        <authorList>
            <consortium name="The Broad Institute Genomics Platform"/>
            <consortium name="The Broad Institute Genome Sequencing Center for Infectious Disease"/>
            <person name="Wu L."/>
            <person name="Ma J."/>
        </authorList>
    </citation>
    <scope>NUCLEOTIDE SEQUENCE [LARGE SCALE GENOMIC DNA]</scope>
    <source>
        <strain evidence="2">CCM 8939</strain>
    </source>
</reference>
<dbReference type="EMBL" id="BMDJ01000014">
    <property type="protein sequence ID" value="GGI29185.1"/>
    <property type="molecule type" value="Genomic_DNA"/>
</dbReference>
<evidence type="ECO:0008006" key="3">
    <source>
        <dbReference type="Google" id="ProtNLM"/>
    </source>
</evidence>
<evidence type="ECO:0000313" key="2">
    <source>
        <dbReference type="Proteomes" id="UP000645390"/>
    </source>
</evidence>
<comment type="caution">
    <text evidence="1">The sequence shown here is derived from an EMBL/GenBank/DDBJ whole genome shotgun (WGS) entry which is preliminary data.</text>
</comment>
<sequence>MTLPDLKNNNMIKKKKIGIWMDHSVANLMDYPASPILTRTIECNFTSKAKEEALTRGESTMHTKEKGEQADYFRELADLIRKYDEVLLFGPTEAKTELYNTFKDNHQFSKIKVEIRPADKMTKNQQHAFVSSYFKVGVN</sequence>
<accession>A0ABQ2BPG6</accession>
<name>A0ABQ2BPG6_9SPHI</name>
<proteinExistence type="predicted"/>
<dbReference type="SUPFAM" id="SSF53137">
    <property type="entry name" value="Translational machinery components"/>
    <property type="match status" value="1"/>
</dbReference>
<organism evidence="1 2">
    <name type="scientific">Pedobacter mendelii</name>
    <dbReference type="NCBI Taxonomy" id="1908240"/>
    <lineage>
        <taxon>Bacteria</taxon>
        <taxon>Pseudomonadati</taxon>
        <taxon>Bacteroidota</taxon>
        <taxon>Sphingobacteriia</taxon>
        <taxon>Sphingobacteriales</taxon>
        <taxon>Sphingobacteriaceae</taxon>
        <taxon>Pedobacter</taxon>
    </lineage>
</organism>
<gene>
    <name evidence="1" type="ORF">GCM10008119_36380</name>
</gene>
<keyword evidence="2" id="KW-1185">Reference proteome</keyword>
<evidence type="ECO:0000313" key="1">
    <source>
        <dbReference type="EMBL" id="GGI29185.1"/>
    </source>
</evidence>
<protein>
    <recommendedName>
        <fullName evidence="3">Translational machinery protein</fullName>
    </recommendedName>
</protein>